<dbReference type="Proteomes" id="UP001430804">
    <property type="component" value="Unassembled WGS sequence"/>
</dbReference>
<accession>A0ABS6WP35</accession>
<keyword evidence="2" id="KW-1185">Reference proteome</keyword>
<evidence type="ECO:0000313" key="2">
    <source>
        <dbReference type="Proteomes" id="UP001430804"/>
    </source>
</evidence>
<sequence length="129" mass="14679">MADLETIASDMAREDPALVDAILRRREAPEIEFLMSRERLADRCRMRARFYPAWRIPQFFLETGADDIGAVSLMTHMGFDHRRHPIISFASLCRSFSTINRVLPAYGWQVTRTGGTPNDRYSLVSLSGG</sequence>
<comment type="caution">
    <text evidence="1">The sequence shown here is derived from an EMBL/GenBank/DDBJ whole genome shotgun (WGS) entry which is preliminary data.</text>
</comment>
<organism evidence="1 2">
    <name type="scientific">Pseudohoeflea coraliihabitans</name>
    <dbReference type="NCBI Taxonomy" id="2860393"/>
    <lineage>
        <taxon>Bacteria</taxon>
        <taxon>Pseudomonadati</taxon>
        <taxon>Pseudomonadota</taxon>
        <taxon>Alphaproteobacteria</taxon>
        <taxon>Hyphomicrobiales</taxon>
        <taxon>Rhizobiaceae</taxon>
        <taxon>Pseudohoeflea</taxon>
    </lineage>
</organism>
<dbReference type="RefSeq" id="WP_219200807.1">
    <property type="nucleotide sequence ID" value="NZ_JAHWQX010000002.1"/>
</dbReference>
<name>A0ABS6WP35_9HYPH</name>
<protein>
    <submittedName>
        <fullName evidence="1">Uncharacterized protein</fullName>
    </submittedName>
</protein>
<proteinExistence type="predicted"/>
<dbReference type="EMBL" id="JAHWQX010000002">
    <property type="protein sequence ID" value="MBW3096839.1"/>
    <property type="molecule type" value="Genomic_DNA"/>
</dbReference>
<gene>
    <name evidence="1" type="ORF">KY465_06065</name>
</gene>
<evidence type="ECO:0000313" key="1">
    <source>
        <dbReference type="EMBL" id="MBW3096839.1"/>
    </source>
</evidence>
<reference evidence="1" key="1">
    <citation type="submission" date="2021-07" db="EMBL/GenBank/DDBJ databases">
        <title>Pseudohoeflea marina sp. nov. a polyhydroxyalcanoate-producing bacterium.</title>
        <authorList>
            <person name="Zheng W."/>
            <person name="Yu S."/>
            <person name="Huang Y."/>
        </authorList>
    </citation>
    <scope>NUCLEOTIDE SEQUENCE</scope>
    <source>
        <strain evidence="1">DP4N28-3</strain>
    </source>
</reference>